<dbReference type="EMBL" id="JAAAHY010001241">
    <property type="protein sequence ID" value="KAF9951036.1"/>
    <property type="molecule type" value="Genomic_DNA"/>
</dbReference>
<reference evidence="2" key="1">
    <citation type="journal article" date="2020" name="Fungal Divers.">
        <title>Resolving the Mortierellaceae phylogeny through synthesis of multi-gene phylogenetics and phylogenomics.</title>
        <authorList>
            <person name="Vandepol N."/>
            <person name="Liber J."/>
            <person name="Desiro A."/>
            <person name="Na H."/>
            <person name="Kennedy M."/>
            <person name="Barry K."/>
            <person name="Grigoriev I.V."/>
            <person name="Miller A.N."/>
            <person name="O'Donnell K."/>
            <person name="Stajich J.E."/>
            <person name="Bonito G."/>
        </authorList>
    </citation>
    <scope>NUCLEOTIDE SEQUENCE</scope>
    <source>
        <strain evidence="2">CK1249</strain>
    </source>
</reference>
<protein>
    <submittedName>
        <fullName evidence="2">Uncharacterized protein</fullName>
    </submittedName>
</protein>
<feature type="compositionally biased region" description="Low complexity" evidence="1">
    <location>
        <begin position="198"/>
        <end position="223"/>
    </location>
</feature>
<keyword evidence="3" id="KW-1185">Reference proteome</keyword>
<evidence type="ECO:0000313" key="3">
    <source>
        <dbReference type="Proteomes" id="UP000738359"/>
    </source>
</evidence>
<name>A0A9P6LYD5_MORAP</name>
<dbReference type="OrthoDB" id="426718at2759"/>
<gene>
    <name evidence="2" type="ORF">BGZ70_001147</name>
</gene>
<dbReference type="AlphaFoldDB" id="A0A9P6LYD5"/>
<feature type="region of interest" description="Disordered" evidence="1">
    <location>
        <begin position="394"/>
        <end position="426"/>
    </location>
</feature>
<evidence type="ECO:0000256" key="1">
    <source>
        <dbReference type="SAM" id="MobiDB-lite"/>
    </source>
</evidence>
<feature type="non-terminal residue" evidence="2">
    <location>
        <position position="426"/>
    </location>
</feature>
<feature type="region of interest" description="Disordered" evidence="1">
    <location>
        <begin position="186"/>
        <end position="231"/>
    </location>
</feature>
<comment type="caution">
    <text evidence="2">The sequence shown here is derived from an EMBL/GenBank/DDBJ whole genome shotgun (WGS) entry which is preliminary data.</text>
</comment>
<feature type="region of interest" description="Disordered" evidence="1">
    <location>
        <begin position="333"/>
        <end position="375"/>
    </location>
</feature>
<accession>A0A9P6LYD5</accession>
<evidence type="ECO:0000313" key="2">
    <source>
        <dbReference type="EMBL" id="KAF9951036.1"/>
    </source>
</evidence>
<sequence length="426" mass="47621">LGDSEFAKEFAQNQLHFSSQSPYKTTYWRMVADKDIVPHMPPGINVNPKEPDDRIFPCRFCEPKPNPWLNGDPEQDRLLETPLCLSQNGSSDTLCSTFEGQELSKATKPAKRPPSPPPPKHLHSLLDYQHVGQLVKIYNKPKVPTVGPSAFEPDLSEGVLRKKGDMDGLLLKLAKIAALSKALCRPNEGNASPKTAAPVTPSSSFSDTPTTVTGSTTTIPPTSRSKAESQEQVQAVAAEQIAEDMTKAQALYDVDELSRLRQPKLLERLLLSIPSLLSHAPAAYQRNLVRARFHFKSFPGAAFEKRVGQWLEEACARREVTVKVIRGSRDGELVTRLSTPGSQQRQRKQQQQQQQLGGEKEEEEEENDACGRSDFSEEVRVEVAFDAEAQVRTRREVKRTVSRKQYQTFHNDTKVAQTASLRPREE</sequence>
<feature type="compositionally biased region" description="Polar residues" evidence="1">
    <location>
        <begin position="403"/>
        <end position="420"/>
    </location>
</feature>
<feature type="region of interest" description="Disordered" evidence="1">
    <location>
        <begin position="103"/>
        <end position="122"/>
    </location>
</feature>
<proteinExistence type="predicted"/>
<organism evidence="2 3">
    <name type="scientific">Mortierella alpina</name>
    <name type="common">Oleaginous fungus</name>
    <name type="synonym">Mortierella renispora</name>
    <dbReference type="NCBI Taxonomy" id="64518"/>
    <lineage>
        <taxon>Eukaryota</taxon>
        <taxon>Fungi</taxon>
        <taxon>Fungi incertae sedis</taxon>
        <taxon>Mucoromycota</taxon>
        <taxon>Mortierellomycotina</taxon>
        <taxon>Mortierellomycetes</taxon>
        <taxon>Mortierellales</taxon>
        <taxon>Mortierellaceae</taxon>
        <taxon>Mortierella</taxon>
    </lineage>
</organism>
<dbReference type="Proteomes" id="UP000738359">
    <property type="component" value="Unassembled WGS sequence"/>
</dbReference>
<dbReference type="InterPro" id="IPR029058">
    <property type="entry name" value="AB_hydrolase_fold"/>
</dbReference>
<dbReference type="Gene3D" id="3.40.50.1820">
    <property type="entry name" value="alpha/beta hydrolase"/>
    <property type="match status" value="1"/>
</dbReference>